<dbReference type="GO" id="GO:0043683">
    <property type="term" value="P:type IV pilus assembly"/>
    <property type="evidence" value="ECO:0007669"/>
    <property type="project" value="InterPro"/>
</dbReference>
<dbReference type="EMBL" id="SMLM01000001">
    <property type="protein sequence ID" value="TFZ05375.1"/>
    <property type="molecule type" value="Genomic_DNA"/>
</dbReference>
<dbReference type="InterPro" id="IPR014717">
    <property type="entry name" value="Transl_elong_EF1B/ribsomal_bS6"/>
</dbReference>
<dbReference type="Gene3D" id="3.30.70.60">
    <property type="match status" value="1"/>
</dbReference>
<accession>A0A4Z0C5P8</accession>
<dbReference type="RefSeq" id="WP_135261456.1">
    <property type="nucleotide sequence ID" value="NZ_SMLM01000001.1"/>
</dbReference>
<dbReference type="AlphaFoldDB" id="A0A4Z0C5P8"/>
<dbReference type="Proteomes" id="UP000298180">
    <property type="component" value="Unassembled WGS sequence"/>
</dbReference>
<dbReference type="InterPro" id="IPR007445">
    <property type="entry name" value="PilO"/>
</dbReference>
<gene>
    <name evidence="1" type="ORF">EZ313_01495</name>
</gene>
<dbReference type="GO" id="GO:0043107">
    <property type="term" value="P:type IV pilus-dependent motility"/>
    <property type="evidence" value="ECO:0007669"/>
    <property type="project" value="InterPro"/>
</dbReference>
<proteinExistence type="predicted"/>
<evidence type="ECO:0008006" key="3">
    <source>
        <dbReference type="Google" id="ProtNLM"/>
    </source>
</evidence>
<organism evidence="1 2">
    <name type="scientific">Ramlibacter henchirensis</name>
    <dbReference type="NCBI Taxonomy" id="204072"/>
    <lineage>
        <taxon>Bacteria</taxon>
        <taxon>Pseudomonadati</taxon>
        <taxon>Pseudomonadota</taxon>
        <taxon>Betaproteobacteria</taxon>
        <taxon>Burkholderiales</taxon>
        <taxon>Comamonadaceae</taxon>
        <taxon>Ramlibacter</taxon>
    </lineage>
</organism>
<reference evidence="1 2" key="1">
    <citation type="submission" date="2019-03" db="EMBL/GenBank/DDBJ databases">
        <title>Ramlibacter henchirensis DSM 14656, whole genome shotgun sequence.</title>
        <authorList>
            <person name="Zhang X."/>
            <person name="Feng G."/>
            <person name="Zhu H."/>
        </authorList>
    </citation>
    <scope>NUCLEOTIDE SEQUENCE [LARGE SCALE GENOMIC DNA]</scope>
    <source>
        <strain evidence="1 2">DSM 14656</strain>
    </source>
</reference>
<comment type="caution">
    <text evidence="1">The sequence shown here is derived from an EMBL/GenBank/DDBJ whole genome shotgun (WGS) entry which is preliminary data.</text>
</comment>
<dbReference type="OrthoDB" id="9096701at2"/>
<sequence>MKQHARELRRLVRRLGWFAAAGLAMLLAAVLLHFGGARPVLSEVEASRLKLATLREQLGAGGHRFGEPIAKSVPEQLRAFREFLPRSESLPRWLDALHASARGTGVAIRSGEYRLERQEGGLLRYHVTLPVTGNYTQLRQFVNAVLQDVPAASLDDVQLRREAGAADRLEARLRFSIHFAGQ</sequence>
<protein>
    <recommendedName>
        <fullName evidence="3">Pilus assembly protein PilO</fullName>
    </recommendedName>
</protein>
<name>A0A4Z0C5P8_9BURK</name>
<evidence type="ECO:0000313" key="1">
    <source>
        <dbReference type="EMBL" id="TFZ05375.1"/>
    </source>
</evidence>
<dbReference type="Pfam" id="PF04350">
    <property type="entry name" value="PilO"/>
    <property type="match status" value="1"/>
</dbReference>
<keyword evidence="2" id="KW-1185">Reference proteome</keyword>
<evidence type="ECO:0000313" key="2">
    <source>
        <dbReference type="Proteomes" id="UP000298180"/>
    </source>
</evidence>